<gene>
    <name evidence="1" type="ORF">CG50_05290</name>
</gene>
<protein>
    <submittedName>
        <fullName evidence="1">Phosphoglycerate mutase</fullName>
    </submittedName>
</protein>
<dbReference type="OrthoDB" id="8347407at2"/>
<dbReference type="Pfam" id="PF00300">
    <property type="entry name" value="His_Phos_1"/>
    <property type="match status" value="1"/>
</dbReference>
<keyword evidence="2" id="KW-1185">Reference proteome</keyword>
<dbReference type="EMBL" id="JFZB01000022">
    <property type="protein sequence ID" value="KFI25602.1"/>
    <property type="molecule type" value="Genomic_DNA"/>
</dbReference>
<dbReference type="InterPro" id="IPR013078">
    <property type="entry name" value="His_Pase_superF_clade-1"/>
</dbReference>
<dbReference type="eggNOG" id="COG0406">
    <property type="taxonomic scope" value="Bacteria"/>
</dbReference>
<dbReference type="RefSeq" id="WP_036638321.1">
    <property type="nucleotide sequence ID" value="NZ_CAXYYU010000002.1"/>
</dbReference>
<accession>A0A086XUA2</accession>
<dbReference type="SMART" id="SM00855">
    <property type="entry name" value="PGAM"/>
    <property type="match status" value="1"/>
</dbReference>
<dbReference type="CDD" id="cd07067">
    <property type="entry name" value="HP_PGM_like"/>
    <property type="match status" value="1"/>
</dbReference>
<evidence type="ECO:0000313" key="2">
    <source>
        <dbReference type="Proteomes" id="UP000028824"/>
    </source>
</evidence>
<reference evidence="1 2" key="1">
    <citation type="submission" date="2014-03" db="EMBL/GenBank/DDBJ databases">
        <title>Genome of Paenirhodobacter enshiensis DW2-9.</title>
        <authorList>
            <person name="Wang D."/>
            <person name="Wang G."/>
        </authorList>
    </citation>
    <scope>NUCLEOTIDE SEQUENCE [LARGE SCALE GENOMIC DNA]</scope>
    <source>
        <strain evidence="1 2">DW2-9</strain>
    </source>
</reference>
<evidence type="ECO:0000313" key="1">
    <source>
        <dbReference type="EMBL" id="KFI25602.1"/>
    </source>
</evidence>
<dbReference type="Gene3D" id="3.40.50.1240">
    <property type="entry name" value="Phosphoglycerate mutase-like"/>
    <property type="match status" value="1"/>
</dbReference>
<dbReference type="Proteomes" id="UP000028824">
    <property type="component" value="Unassembled WGS sequence"/>
</dbReference>
<dbReference type="SUPFAM" id="SSF53254">
    <property type="entry name" value="Phosphoglycerate mutase-like"/>
    <property type="match status" value="1"/>
</dbReference>
<organism evidence="1 2">
    <name type="scientific">Paenirhodobacter enshiensis</name>
    <dbReference type="NCBI Taxonomy" id="1105367"/>
    <lineage>
        <taxon>Bacteria</taxon>
        <taxon>Pseudomonadati</taxon>
        <taxon>Pseudomonadota</taxon>
        <taxon>Alphaproteobacteria</taxon>
        <taxon>Rhodobacterales</taxon>
        <taxon>Rhodobacter group</taxon>
        <taxon>Paenirhodobacter</taxon>
    </lineage>
</organism>
<sequence>MATELIVIRHAPALDEGRVAGRRDVAAALPDVTALAGRIGAVDGVLASPARRCIETARALWPGRAIAEDAALWEQDFGDWEDMPRTDLPDLGPLSAAELAAHAPPGGESFAAMCARVAPALDRIGALGGRRAVVAHAGTVRAALALATGSVPGALAFQVAPLSLSRFLWLGAGQWAVIGVNG</sequence>
<dbReference type="InterPro" id="IPR029033">
    <property type="entry name" value="His_PPase_superfam"/>
</dbReference>
<name>A0A086XUA2_9RHOB</name>
<comment type="caution">
    <text evidence="1">The sequence shown here is derived from an EMBL/GenBank/DDBJ whole genome shotgun (WGS) entry which is preliminary data.</text>
</comment>
<dbReference type="AlphaFoldDB" id="A0A086XUA2"/>
<dbReference type="STRING" id="1105367.CG50_05290"/>
<proteinExistence type="predicted"/>